<organism evidence="19 20">
    <name type="scientific">Pseudonocardia hispaniensis</name>
    <dbReference type="NCBI Taxonomy" id="904933"/>
    <lineage>
        <taxon>Bacteria</taxon>
        <taxon>Bacillati</taxon>
        <taxon>Actinomycetota</taxon>
        <taxon>Actinomycetes</taxon>
        <taxon>Pseudonocardiales</taxon>
        <taxon>Pseudonocardiaceae</taxon>
        <taxon>Pseudonocardia</taxon>
    </lineage>
</organism>
<evidence type="ECO:0000256" key="11">
    <source>
        <dbReference type="ARBA" id="ARBA00023235"/>
    </source>
</evidence>
<gene>
    <name evidence="19" type="ORF">ACFQE5_15035</name>
</gene>
<evidence type="ECO:0000256" key="5">
    <source>
        <dbReference type="ARBA" id="ARBA00022801"/>
    </source>
</evidence>
<dbReference type="PANTHER" id="PTHR11070">
    <property type="entry name" value="UVRD / RECB / PCRA DNA HELICASE FAMILY MEMBER"/>
    <property type="match status" value="1"/>
</dbReference>
<dbReference type="Gene3D" id="3.90.320.10">
    <property type="match status" value="1"/>
</dbReference>
<comment type="catalytic activity">
    <reaction evidence="14">
        <text>ATP + H2O = ADP + phosphate + H(+)</text>
        <dbReference type="Rhea" id="RHEA:13065"/>
        <dbReference type="ChEBI" id="CHEBI:15377"/>
        <dbReference type="ChEBI" id="CHEBI:15378"/>
        <dbReference type="ChEBI" id="CHEBI:30616"/>
        <dbReference type="ChEBI" id="CHEBI:43474"/>
        <dbReference type="ChEBI" id="CHEBI:456216"/>
        <dbReference type="EC" id="5.6.2.4"/>
    </reaction>
</comment>
<name>A0ABW1J3X7_9PSEU</name>
<keyword evidence="10" id="KW-0234">DNA repair</keyword>
<proteinExistence type="inferred from homology"/>
<dbReference type="Pfam" id="PF13361">
    <property type="entry name" value="UvrD_C"/>
    <property type="match status" value="1"/>
</dbReference>
<dbReference type="InterPro" id="IPR000212">
    <property type="entry name" value="DNA_helicase_UvrD/REP"/>
</dbReference>
<keyword evidence="9" id="KW-0238">DNA-binding</keyword>
<dbReference type="Gene3D" id="1.10.10.160">
    <property type="match status" value="1"/>
</dbReference>
<dbReference type="InterPro" id="IPR011604">
    <property type="entry name" value="PDDEXK-like_dom_sf"/>
</dbReference>
<feature type="domain" description="UvrD-like helicase ATP-binding" evidence="17">
    <location>
        <begin position="30"/>
        <end position="345"/>
    </location>
</feature>
<keyword evidence="3 15" id="KW-0547">Nucleotide-binding</keyword>
<keyword evidence="5 15" id="KW-0378">Hydrolase</keyword>
<keyword evidence="2" id="KW-0540">Nuclease</keyword>
<evidence type="ECO:0000256" key="14">
    <source>
        <dbReference type="ARBA" id="ARBA00048988"/>
    </source>
</evidence>
<dbReference type="InterPro" id="IPR014016">
    <property type="entry name" value="UvrD-like_ATP-bd"/>
</dbReference>
<evidence type="ECO:0000256" key="3">
    <source>
        <dbReference type="ARBA" id="ARBA00022741"/>
    </source>
</evidence>
<feature type="region of interest" description="Disordered" evidence="16">
    <location>
        <begin position="1"/>
        <end position="32"/>
    </location>
</feature>
<feature type="region of interest" description="Disordered" evidence="16">
    <location>
        <begin position="353"/>
        <end position="374"/>
    </location>
</feature>
<evidence type="ECO:0000259" key="17">
    <source>
        <dbReference type="PROSITE" id="PS51198"/>
    </source>
</evidence>
<feature type="binding site" evidence="15">
    <location>
        <begin position="51"/>
        <end position="58"/>
    </location>
    <ligand>
        <name>ATP</name>
        <dbReference type="ChEBI" id="CHEBI:30616"/>
    </ligand>
</feature>
<dbReference type="Gene3D" id="3.40.50.300">
    <property type="entry name" value="P-loop containing nucleotide triphosphate hydrolases"/>
    <property type="match status" value="3"/>
</dbReference>
<accession>A0ABW1J3X7</accession>
<evidence type="ECO:0000259" key="18">
    <source>
        <dbReference type="PROSITE" id="PS51217"/>
    </source>
</evidence>
<keyword evidence="11" id="KW-0413">Isomerase</keyword>
<sequence length="1126" mass="119285">MVRSSPSRSAPAPEQAPALVRRPRVPAPEPGWDAASRRVLDHREGPLRVVGGPGTGKTTLLLTALARRVREGVAPERMLLLVGSRRAAGELRERLTELIHGTAEAGPRTTREILVRTVHSYAFGVLRLYAARNGDPPPRLLASAEQDAMVRELLAGELGGVVPDSGWPERLRPALGLPGFAAELRELLLRAAERGLGPAELTELGERHDVPEWTAAGRFFRSYEQVILLRGAVGRSAPQATAPALDSAELVAAALDALASDQDLLAAERARVRHLFVDDAQDLDPQQMELVRAIGSTAESMLLAGDPDQAVLNFRGADPRGLRAVEAETAVLTVDHRGTDVLRAAAARLVGRLPGAGEGRTRSGPPGAAQADPDSLRVRVFSTAASEAAWIADQLRRAHLNDGVPWSEMAVLARSARRALPALRRALIAAGVPIAAPPDELPLARQPAVLPLLLVLRGAIRPEQIDADAAGALLTSPLGSADPMRMRRLRRGLLRLHAAGQPPETRRAGSAQQPADPAPESESERAGSDALLVEALRSAAAGHPDPLAALPRSETAPLRRVGALLATAAAAARAGQTVEEVLWRVWQQTGLAQRWAEASARGGPVGAAADRDLDAVLALFDAAARYTDRLPGADVAGFADYLADQQLPGDTLAPQAPRGEAVSLLTAHAARGREWQVVAVPGVQEGSWPDLRLRGSLLGTERLVDLMAGVAEPTAGAVSRVAPLLAEERRLFYVACTRAKHTLLVSAVQGEDEQPSRFLDELDPLPAGPQEGRTVYRPGRALVLAELVGELRRAVCEPETGDPARADRRRRAATQLARLAAAGIPGASPDDWYGLAPPSSDAPLRPPGEIIPVSPSDIERIDACPLRWVLERHGGSEIGALAAVTGSLVHALVQARAAGADAAELEWALRSAWSRLDAGAPWFGRRELARVRAMLAAFDAWVRSSRAEGLRLVAVEQPVQLDLEGPAPGGVEAGTPSGTPRRLRLRGRVDRLEVDARGRPVVVDVKTGKTAPSARQVAEHPQLAVYQLAAALGAFGRLIDQVGEGIAPGGGRLVYLADRRSAGQPKEPAQPPLGEAELTRWQEVVWRCADETAGAVFVARVGPDCARCPVRSSCPADESGRPVVSG</sequence>
<dbReference type="EMBL" id="JBHSQW010000031">
    <property type="protein sequence ID" value="MFC5995528.1"/>
    <property type="molecule type" value="Genomic_DNA"/>
</dbReference>
<comment type="similarity">
    <text evidence="1">Belongs to the helicase family. UvrD subfamily.</text>
</comment>
<evidence type="ECO:0000256" key="8">
    <source>
        <dbReference type="ARBA" id="ARBA00022840"/>
    </source>
</evidence>
<dbReference type="InterPro" id="IPR014017">
    <property type="entry name" value="DNA_helicase_UvrD-like_C"/>
</dbReference>
<dbReference type="GO" id="GO:0004386">
    <property type="term" value="F:helicase activity"/>
    <property type="evidence" value="ECO:0007669"/>
    <property type="project" value="UniProtKB-KW"/>
</dbReference>
<dbReference type="EC" id="5.6.2.4" evidence="13"/>
<dbReference type="RefSeq" id="WP_379585598.1">
    <property type="nucleotide sequence ID" value="NZ_JBHSQW010000031.1"/>
</dbReference>
<evidence type="ECO:0000256" key="9">
    <source>
        <dbReference type="ARBA" id="ARBA00023125"/>
    </source>
</evidence>
<evidence type="ECO:0000256" key="16">
    <source>
        <dbReference type="SAM" id="MobiDB-lite"/>
    </source>
</evidence>
<keyword evidence="8 15" id="KW-0067">ATP-binding</keyword>
<keyword evidence="20" id="KW-1185">Reference proteome</keyword>
<dbReference type="SUPFAM" id="SSF52540">
    <property type="entry name" value="P-loop containing nucleoside triphosphate hydrolases"/>
    <property type="match status" value="1"/>
</dbReference>
<evidence type="ECO:0000256" key="2">
    <source>
        <dbReference type="ARBA" id="ARBA00022722"/>
    </source>
</evidence>
<evidence type="ECO:0000256" key="4">
    <source>
        <dbReference type="ARBA" id="ARBA00022763"/>
    </source>
</evidence>
<dbReference type="PANTHER" id="PTHR11070:SF59">
    <property type="entry name" value="DNA 3'-5' HELICASE"/>
    <property type="match status" value="1"/>
</dbReference>
<comment type="catalytic activity">
    <reaction evidence="12">
        <text>Couples ATP hydrolysis with the unwinding of duplex DNA by translocating in the 3'-5' direction.</text>
        <dbReference type="EC" id="5.6.2.4"/>
    </reaction>
</comment>
<evidence type="ECO:0000256" key="13">
    <source>
        <dbReference type="ARBA" id="ARBA00034808"/>
    </source>
</evidence>
<dbReference type="Gene3D" id="1.10.486.10">
    <property type="entry name" value="PCRA, domain 4"/>
    <property type="match status" value="1"/>
</dbReference>
<evidence type="ECO:0000313" key="19">
    <source>
        <dbReference type="EMBL" id="MFC5995528.1"/>
    </source>
</evidence>
<feature type="compositionally biased region" description="Low complexity" evidence="16">
    <location>
        <begin position="1"/>
        <end position="20"/>
    </location>
</feature>
<keyword evidence="6 15" id="KW-0347">Helicase</keyword>
<protein>
    <recommendedName>
        <fullName evidence="13">DNA 3'-5' helicase</fullName>
        <ecNumber evidence="13">5.6.2.4</ecNumber>
    </recommendedName>
</protein>
<dbReference type="InterPro" id="IPR027417">
    <property type="entry name" value="P-loop_NTPase"/>
</dbReference>
<dbReference type="PROSITE" id="PS51198">
    <property type="entry name" value="UVRD_HELICASE_ATP_BIND"/>
    <property type="match status" value="1"/>
</dbReference>
<evidence type="ECO:0000313" key="20">
    <source>
        <dbReference type="Proteomes" id="UP001596302"/>
    </source>
</evidence>
<reference evidence="20" key="1">
    <citation type="journal article" date="2019" name="Int. J. Syst. Evol. Microbiol.">
        <title>The Global Catalogue of Microorganisms (GCM) 10K type strain sequencing project: providing services to taxonomists for standard genome sequencing and annotation.</title>
        <authorList>
            <consortium name="The Broad Institute Genomics Platform"/>
            <consortium name="The Broad Institute Genome Sequencing Center for Infectious Disease"/>
            <person name="Wu L."/>
            <person name="Ma J."/>
        </authorList>
    </citation>
    <scope>NUCLEOTIDE SEQUENCE [LARGE SCALE GENOMIC DNA]</scope>
    <source>
        <strain evidence="20">CCM 8391</strain>
    </source>
</reference>
<dbReference type="PROSITE" id="PS51217">
    <property type="entry name" value="UVRD_HELICASE_CTER"/>
    <property type="match status" value="1"/>
</dbReference>
<dbReference type="InterPro" id="IPR038726">
    <property type="entry name" value="PDDEXK_AddAB-type"/>
</dbReference>
<feature type="domain" description="UvrD-like helicase C-terminal" evidence="18">
    <location>
        <begin position="340"/>
        <end position="672"/>
    </location>
</feature>
<evidence type="ECO:0000256" key="7">
    <source>
        <dbReference type="ARBA" id="ARBA00022839"/>
    </source>
</evidence>
<evidence type="ECO:0000256" key="12">
    <source>
        <dbReference type="ARBA" id="ARBA00034617"/>
    </source>
</evidence>
<keyword evidence="4" id="KW-0227">DNA damage</keyword>
<dbReference type="InterPro" id="IPR013986">
    <property type="entry name" value="DExx_box_DNA_helicase_dom_sf"/>
</dbReference>
<keyword evidence="7" id="KW-0269">Exonuclease</keyword>
<dbReference type="Pfam" id="PF00580">
    <property type="entry name" value="UvrD-helicase"/>
    <property type="match status" value="1"/>
</dbReference>
<evidence type="ECO:0000256" key="10">
    <source>
        <dbReference type="ARBA" id="ARBA00023204"/>
    </source>
</evidence>
<dbReference type="Proteomes" id="UP001596302">
    <property type="component" value="Unassembled WGS sequence"/>
</dbReference>
<evidence type="ECO:0000256" key="1">
    <source>
        <dbReference type="ARBA" id="ARBA00009922"/>
    </source>
</evidence>
<feature type="region of interest" description="Disordered" evidence="16">
    <location>
        <begin position="498"/>
        <end position="527"/>
    </location>
</feature>
<comment type="caution">
    <text evidence="19">The sequence shown here is derived from an EMBL/GenBank/DDBJ whole genome shotgun (WGS) entry which is preliminary data.</text>
</comment>
<evidence type="ECO:0000256" key="6">
    <source>
        <dbReference type="ARBA" id="ARBA00022806"/>
    </source>
</evidence>
<dbReference type="Pfam" id="PF12705">
    <property type="entry name" value="PDDEXK_1"/>
    <property type="match status" value="1"/>
</dbReference>
<evidence type="ECO:0000256" key="15">
    <source>
        <dbReference type="PROSITE-ProRule" id="PRU00560"/>
    </source>
</evidence>